<dbReference type="AlphaFoldDB" id="A0A382PUG4"/>
<feature type="non-terminal residue" evidence="1">
    <location>
        <position position="1"/>
    </location>
</feature>
<reference evidence="1" key="1">
    <citation type="submission" date="2018-05" db="EMBL/GenBank/DDBJ databases">
        <authorList>
            <person name="Lanie J.A."/>
            <person name="Ng W.-L."/>
            <person name="Kazmierczak K.M."/>
            <person name="Andrzejewski T.M."/>
            <person name="Davidsen T.M."/>
            <person name="Wayne K.J."/>
            <person name="Tettelin H."/>
            <person name="Glass J.I."/>
            <person name="Rusch D."/>
            <person name="Podicherti R."/>
            <person name="Tsui H.-C.T."/>
            <person name="Winkler M.E."/>
        </authorList>
    </citation>
    <scope>NUCLEOTIDE SEQUENCE</scope>
</reference>
<gene>
    <name evidence="1" type="ORF">METZ01_LOCUS329284</name>
</gene>
<accession>A0A382PUG4</accession>
<proteinExistence type="predicted"/>
<organism evidence="1">
    <name type="scientific">marine metagenome</name>
    <dbReference type="NCBI Taxonomy" id="408172"/>
    <lineage>
        <taxon>unclassified sequences</taxon>
        <taxon>metagenomes</taxon>
        <taxon>ecological metagenomes</taxon>
    </lineage>
</organism>
<sequence>TMKNLFAVILFLFPSVMFAQNLPEPENMYVVTNCFLNDGYTLRNAVEEGTNGFEGPINIAFRQPIATPDAAENQFTRIVVWENMEAWVAADAASTDINITDSYSCQESRRQFFTSRQLGGNNGPSADGDSTLVTITACTLKLGVTYSEAYDWLNNRTIAREAAGDSSVSSMVLGVLGRSTNGGDLGRLMGVRRIGQSASEMAKAIDRMWASDGQSPDYAMTPAESCRNPILYRSYFVGSN</sequence>
<evidence type="ECO:0000313" key="1">
    <source>
        <dbReference type="EMBL" id="SVC76430.1"/>
    </source>
</evidence>
<protein>
    <submittedName>
        <fullName evidence="1">Uncharacterized protein</fullName>
    </submittedName>
</protein>
<name>A0A382PUG4_9ZZZZ</name>
<dbReference type="EMBL" id="UINC01109538">
    <property type="protein sequence ID" value="SVC76430.1"/>
    <property type="molecule type" value="Genomic_DNA"/>
</dbReference>